<evidence type="ECO:0000256" key="3">
    <source>
        <dbReference type="ARBA" id="ARBA00004872"/>
    </source>
</evidence>
<dbReference type="InterPro" id="IPR008775">
    <property type="entry name" value="Phytyl_CoA_dOase-like"/>
</dbReference>
<dbReference type="GeneID" id="106669420"/>
<evidence type="ECO:0000256" key="9">
    <source>
        <dbReference type="ARBA" id="ARBA00023004"/>
    </source>
</evidence>
<evidence type="ECO:0000256" key="6">
    <source>
        <dbReference type="ARBA" id="ARBA00022896"/>
    </source>
</evidence>
<evidence type="ECO:0000313" key="14">
    <source>
        <dbReference type="Proteomes" id="UP000494040"/>
    </source>
</evidence>
<evidence type="ECO:0000256" key="5">
    <source>
        <dbReference type="ARBA" id="ARBA00022723"/>
    </source>
</evidence>
<reference evidence="13" key="1">
    <citation type="submission" date="2022-01" db="UniProtKB">
        <authorList>
            <consortium name="EnsemblMetazoa"/>
        </authorList>
    </citation>
    <scope>IDENTIFICATION</scope>
</reference>
<evidence type="ECO:0000256" key="10">
    <source>
        <dbReference type="ARBA" id="ARBA00034809"/>
    </source>
</evidence>
<keyword evidence="8" id="KW-0560">Oxidoreductase</keyword>
<protein>
    <recommendedName>
        <fullName evidence="10">phytanoyl-CoA dioxygenase</fullName>
        <ecNumber evidence="10">1.14.11.18</ecNumber>
    </recommendedName>
    <alternativeName>
        <fullName evidence="11">Phytanic acid oxidase</fullName>
    </alternativeName>
    <alternativeName>
        <fullName evidence="12">Phytanoyl-CoA alpha-hydroxylase</fullName>
    </alternativeName>
</protein>
<proteinExistence type="inferred from homology"/>
<dbReference type="EnsemblMetazoa" id="XM_014398889.2">
    <property type="protein sequence ID" value="XP_014254375.1"/>
    <property type="gene ID" value="LOC106669420"/>
</dbReference>
<dbReference type="OMA" id="FKFCQNP"/>
<dbReference type="PANTHER" id="PTHR21308:SF1">
    <property type="entry name" value="PHYTANOYL-COA DIOXYGENASE, PEROXISOMAL"/>
    <property type="match status" value="1"/>
</dbReference>
<evidence type="ECO:0000256" key="4">
    <source>
        <dbReference type="ARBA" id="ARBA00005830"/>
    </source>
</evidence>
<evidence type="ECO:0000256" key="11">
    <source>
        <dbReference type="ARBA" id="ARBA00034921"/>
    </source>
</evidence>
<dbReference type="SUPFAM" id="SSF51197">
    <property type="entry name" value="Clavaminate synthase-like"/>
    <property type="match status" value="1"/>
</dbReference>
<comment type="cofactor">
    <cofactor evidence="2">
        <name>Fe cation</name>
        <dbReference type="ChEBI" id="CHEBI:24875"/>
    </cofactor>
</comment>
<dbReference type="GO" id="GO:0005777">
    <property type="term" value="C:peroxisome"/>
    <property type="evidence" value="ECO:0007669"/>
    <property type="project" value="UniProtKB-ARBA"/>
</dbReference>
<evidence type="ECO:0000313" key="13">
    <source>
        <dbReference type="EnsemblMetazoa" id="XP_014254375.1"/>
    </source>
</evidence>
<dbReference type="GO" id="GO:0048244">
    <property type="term" value="F:phytanoyl-CoA dioxygenase activity"/>
    <property type="evidence" value="ECO:0007669"/>
    <property type="project" value="UniProtKB-EC"/>
</dbReference>
<keyword evidence="7" id="KW-0223">Dioxygenase</keyword>
<dbReference type="FunFam" id="2.60.120.620:FF:000012">
    <property type="entry name" value="Phytanoyl-CoA dioxygenase, peroxisomal"/>
    <property type="match status" value="1"/>
</dbReference>
<dbReference type="GO" id="GO:0046872">
    <property type="term" value="F:metal ion binding"/>
    <property type="evidence" value="ECO:0007669"/>
    <property type="project" value="UniProtKB-KW"/>
</dbReference>
<evidence type="ECO:0000256" key="2">
    <source>
        <dbReference type="ARBA" id="ARBA00001962"/>
    </source>
</evidence>
<dbReference type="EnsemblMetazoa" id="XM_014398890.2">
    <property type="protein sequence ID" value="XP_014254376.1"/>
    <property type="gene ID" value="LOC106669420"/>
</dbReference>
<dbReference type="AlphaFoldDB" id="A0A8I6S296"/>
<organism evidence="13 14">
    <name type="scientific">Cimex lectularius</name>
    <name type="common">Bed bug</name>
    <name type="synonym">Acanthia lectularia</name>
    <dbReference type="NCBI Taxonomy" id="79782"/>
    <lineage>
        <taxon>Eukaryota</taxon>
        <taxon>Metazoa</taxon>
        <taxon>Ecdysozoa</taxon>
        <taxon>Arthropoda</taxon>
        <taxon>Hexapoda</taxon>
        <taxon>Insecta</taxon>
        <taxon>Pterygota</taxon>
        <taxon>Neoptera</taxon>
        <taxon>Paraneoptera</taxon>
        <taxon>Hemiptera</taxon>
        <taxon>Heteroptera</taxon>
        <taxon>Panheteroptera</taxon>
        <taxon>Cimicomorpha</taxon>
        <taxon>Cimicidae</taxon>
        <taxon>Cimex</taxon>
    </lineage>
</organism>
<dbReference type="RefSeq" id="XP_014254376.1">
    <property type="nucleotide sequence ID" value="XM_014398890.2"/>
</dbReference>
<dbReference type="Gene3D" id="2.60.120.620">
    <property type="entry name" value="q2cbj1_9rhob like domain"/>
    <property type="match status" value="1"/>
</dbReference>
<dbReference type="InterPro" id="IPR047128">
    <property type="entry name" value="PhyH"/>
</dbReference>
<dbReference type="RefSeq" id="XP_014254378.1">
    <property type="nucleotide sequence ID" value="XM_014398892.2"/>
</dbReference>
<dbReference type="RefSeq" id="XP_014254375.1">
    <property type="nucleotide sequence ID" value="XM_014398889.2"/>
</dbReference>
<keyword evidence="14" id="KW-1185">Reference proteome</keyword>
<dbReference type="OrthoDB" id="2328924at2759"/>
<name>A0A8I6S296_CIMLE</name>
<evidence type="ECO:0000256" key="1">
    <source>
        <dbReference type="ARBA" id="ARBA00001961"/>
    </source>
</evidence>
<dbReference type="GO" id="GO:0001561">
    <property type="term" value="P:fatty acid alpha-oxidation"/>
    <property type="evidence" value="ECO:0007669"/>
    <property type="project" value="InterPro"/>
</dbReference>
<dbReference type="Pfam" id="PF05721">
    <property type="entry name" value="PhyH"/>
    <property type="match status" value="1"/>
</dbReference>
<comment type="similarity">
    <text evidence="4">Belongs to the PhyH family.</text>
</comment>
<comment type="pathway">
    <text evidence="3">Lipid metabolism; fatty acid metabolism.</text>
</comment>
<dbReference type="PANTHER" id="PTHR21308">
    <property type="entry name" value="PHYTANOYL-COA ALPHA-HYDROXYLASE"/>
    <property type="match status" value="1"/>
</dbReference>
<dbReference type="Proteomes" id="UP000494040">
    <property type="component" value="Unassembled WGS sequence"/>
</dbReference>
<dbReference type="GO" id="GO:0031418">
    <property type="term" value="F:L-ascorbic acid binding"/>
    <property type="evidence" value="ECO:0007669"/>
    <property type="project" value="UniProtKB-KW"/>
</dbReference>
<evidence type="ECO:0000256" key="12">
    <source>
        <dbReference type="ARBA" id="ARBA00034924"/>
    </source>
</evidence>
<dbReference type="EnsemblMetazoa" id="XM_014398892.2">
    <property type="protein sequence ID" value="XP_014254378.1"/>
    <property type="gene ID" value="LOC106669420"/>
</dbReference>
<sequence length="322" mass="36777">MAAERLRVIQSHLNAPRLNPTNKLIARNTSDNFQYTLDNNLLTHDQRVFYEENGYIVIPQLIEEELLSLCCKRFVDLCEGRVPKANMTLMKDISLAKLGAKGEFLYNKAQDILFDDVFEKYILHPYLLDYISCFTGPNIKAVHSMLINKPPDSGSLTSRHPLHQDLYYFPFRPANKIVAAWTAMEKITTQNGCLTVIPGSHKGELHQHDYPNWEGGVNKAYHGVKGFDNIPLTSLEMERGDTVFFHPILIHGSGANFTKNFRKAISCHYASTDCYFIDIEGTIQENIAKEVEDIANKRGAKLTFKEIWYYRSRLVRGELGTL</sequence>
<dbReference type="KEGG" id="clec:106669420"/>
<dbReference type="EC" id="1.14.11.18" evidence="10"/>
<keyword evidence="5" id="KW-0479">Metal-binding</keyword>
<evidence type="ECO:0000256" key="7">
    <source>
        <dbReference type="ARBA" id="ARBA00022964"/>
    </source>
</evidence>
<comment type="cofactor">
    <cofactor evidence="1">
        <name>L-ascorbate</name>
        <dbReference type="ChEBI" id="CHEBI:38290"/>
    </cofactor>
</comment>
<keyword evidence="9" id="KW-0408">Iron</keyword>
<keyword evidence="6" id="KW-0847">Vitamin C</keyword>
<accession>A0A8I6S296</accession>
<evidence type="ECO:0000256" key="8">
    <source>
        <dbReference type="ARBA" id="ARBA00023002"/>
    </source>
</evidence>